<keyword evidence="2" id="KW-1185">Reference proteome</keyword>
<organism evidence="1 2">
    <name type="scientific">Lachnellula suecica</name>
    <dbReference type="NCBI Taxonomy" id="602035"/>
    <lineage>
        <taxon>Eukaryota</taxon>
        <taxon>Fungi</taxon>
        <taxon>Dikarya</taxon>
        <taxon>Ascomycota</taxon>
        <taxon>Pezizomycotina</taxon>
        <taxon>Leotiomycetes</taxon>
        <taxon>Helotiales</taxon>
        <taxon>Lachnaceae</taxon>
        <taxon>Lachnellula</taxon>
    </lineage>
</organism>
<evidence type="ECO:0000313" key="2">
    <source>
        <dbReference type="Proteomes" id="UP000469558"/>
    </source>
</evidence>
<protein>
    <recommendedName>
        <fullName evidence="3">BTB domain-containing protein</fullName>
    </recommendedName>
</protein>
<reference evidence="1 2" key="1">
    <citation type="submission" date="2018-05" db="EMBL/GenBank/DDBJ databases">
        <title>Genome sequencing and assembly of the regulated plant pathogen Lachnellula willkommii and related sister species for the development of diagnostic species identification markers.</title>
        <authorList>
            <person name="Giroux E."/>
            <person name="Bilodeau G."/>
        </authorList>
    </citation>
    <scope>NUCLEOTIDE SEQUENCE [LARGE SCALE GENOMIC DNA]</scope>
    <source>
        <strain evidence="1 2">CBS 268.59</strain>
    </source>
</reference>
<dbReference type="Proteomes" id="UP000469558">
    <property type="component" value="Unassembled WGS sequence"/>
</dbReference>
<accession>A0A8T9BS23</accession>
<evidence type="ECO:0008006" key="3">
    <source>
        <dbReference type="Google" id="ProtNLM"/>
    </source>
</evidence>
<name>A0A8T9BS23_9HELO</name>
<dbReference type="EMBL" id="QGMK01003385">
    <property type="protein sequence ID" value="TVY52980.1"/>
    <property type="molecule type" value="Genomic_DNA"/>
</dbReference>
<gene>
    <name evidence="1" type="ORF">LSUE1_G010062</name>
</gene>
<dbReference type="OrthoDB" id="2129688at2759"/>
<dbReference type="AlphaFoldDB" id="A0A8T9BS23"/>
<comment type="caution">
    <text evidence="1">The sequence shown here is derived from an EMBL/GenBank/DDBJ whole genome shotgun (WGS) entry which is preliminary data.</text>
</comment>
<proteinExistence type="predicted"/>
<evidence type="ECO:0000313" key="1">
    <source>
        <dbReference type="EMBL" id="TVY52980.1"/>
    </source>
</evidence>
<sequence>MATSAAPPAKVFTTPSGKPDVRLQVFHQAFHLHSTVLKLKSEFFCKFLDSPDKVARRLEAPPGAFKYDWSTMVDGDGSWHLVGPDEGEEKYLQNFKGDVAAEIAAFEILLRAMYGLNFVVLSFEQLKLVTGMADYYRALPAFSIALKGSFFISPDLISETSSRPHEIIPIAAKIRNSLLYRECLIHTMAPWSKPRYLLIEDEDLRRLAAAAYAKLERMVWQTHSEILNEFLGFNVDAIMLFQSAQLFAARFSNTSLASGQSGVALPQMYWLLYEEPSARVSVIFKYAIQPLMKNNLVLDRRTFEPRDVSHKESFLCLEITDDELPWDIEHTDW</sequence>